<proteinExistence type="predicted"/>
<accession>A0A6H1Z8G7</accession>
<reference evidence="1" key="1">
    <citation type="submission" date="2020-03" db="EMBL/GenBank/DDBJ databases">
        <title>The deep terrestrial virosphere.</title>
        <authorList>
            <person name="Holmfeldt K."/>
            <person name="Nilsson E."/>
            <person name="Simone D."/>
            <person name="Lopez-Fernandez M."/>
            <person name="Wu X."/>
            <person name="de Brujin I."/>
            <person name="Lundin D."/>
            <person name="Andersson A."/>
            <person name="Bertilsson S."/>
            <person name="Dopson M."/>
        </authorList>
    </citation>
    <scope>NUCLEOTIDE SEQUENCE</scope>
    <source>
        <strain evidence="1">TM448A00064</strain>
        <strain evidence="2">TM448B00061</strain>
    </source>
</reference>
<sequence>MYEQLTQDIMTDHLIPTDMVRTQRPSGQVQFETITRVEVDTEINQVQVKLRGGTVFVMPRLTPVAIKKRQGK</sequence>
<dbReference type="EMBL" id="MT144588">
    <property type="protein sequence ID" value="QJH93414.1"/>
    <property type="molecule type" value="Genomic_DNA"/>
</dbReference>
<dbReference type="EMBL" id="MT143971">
    <property type="protein sequence ID" value="QJA43844.1"/>
    <property type="molecule type" value="Genomic_DNA"/>
</dbReference>
<organism evidence="1">
    <name type="scientific">viral metagenome</name>
    <dbReference type="NCBI Taxonomy" id="1070528"/>
    <lineage>
        <taxon>unclassified sequences</taxon>
        <taxon>metagenomes</taxon>
        <taxon>organismal metagenomes</taxon>
    </lineage>
</organism>
<gene>
    <name evidence="1" type="ORF">TM448A00064_0023</name>
    <name evidence="2" type="ORF">TM448B00061_0034</name>
</gene>
<protein>
    <submittedName>
        <fullName evidence="1">Uncharacterized protein</fullName>
    </submittedName>
</protein>
<dbReference type="AlphaFoldDB" id="A0A6H1Z8G7"/>
<name>A0A6H1Z8G7_9ZZZZ</name>
<evidence type="ECO:0000313" key="2">
    <source>
        <dbReference type="EMBL" id="QJH93414.1"/>
    </source>
</evidence>
<evidence type="ECO:0000313" key="1">
    <source>
        <dbReference type="EMBL" id="QJA43844.1"/>
    </source>
</evidence>